<dbReference type="InterPro" id="IPR041535">
    <property type="entry name" value="VbhA"/>
</dbReference>
<reference evidence="3 4" key="1">
    <citation type="submission" date="2019-11" db="EMBL/GenBank/DDBJ databases">
        <title>Complete genome sequence of Corynebacterium kalinowskii 1959, a novel Corynebacterium species isolated from soil of a small paddock in Vilsendorf, Germany.</title>
        <authorList>
            <person name="Schaffert L."/>
            <person name="Ruwe M."/>
            <person name="Milse J."/>
            <person name="Hanuschka K."/>
            <person name="Ortseifen V."/>
            <person name="Droste J."/>
            <person name="Brandt D."/>
            <person name="Schlueter L."/>
            <person name="Kutter Y."/>
            <person name="Vinke S."/>
            <person name="Viehoefer P."/>
            <person name="Jacob L."/>
            <person name="Luebke N.-C."/>
            <person name="Schulte-Berndt E."/>
            <person name="Hain C."/>
            <person name="Linder M."/>
            <person name="Schmidt P."/>
            <person name="Wollenschlaeger L."/>
            <person name="Luttermann T."/>
            <person name="Thieme E."/>
            <person name="Hassa J."/>
            <person name="Haak M."/>
            <person name="Wittchen M."/>
            <person name="Mentz A."/>
            <person name="Persicke M."/>
            <person name="Busche T."/>
            <person name="Ruckert C."/>
        </authorList>
    </citation>
    <scope>NUCLEOTIDE SEQUENCE [LARGE SCALE GENOMIC DNA]</scope>
    <source>
        <strain evidence="3 4">2039</strain>
    </source>
</reference>
<keyword evidence="4" id="KW-1185">Reference proteome</keyword>
<dbReference type="Proteomes" id="UP000424462">
    <property type="component" value="Chromosome"/>
</dbReference>
<feature type="domain" description="Antitoxin VbhA" evidence="2">
    <location>
        <begin position="10"/>
        <end position="56"/>
    </location>
</feature>
<organism evidence="3 4">
    <name type="scientific">Corynebacterium occultum</name>
    <dbReference type="NCBI Taxonomy" id="2675219"/>
    <lineage>
        <taxon>Bacteria</taxon>
        <taxon>Bacillati</taxon>
        <taxon>Actinomycetota</taxon>
        <taxon>Actinomycetes</taxon>
        <taxon>Mycobacteriales</taxon>
        <taxon>Corynebacteriaceae</taxon>
        <taxon>Corynebacterium</taxon>
    </lineage>
</organism>
<dbReference type="RefSeq" id="WP_156229792.1">
    <property type="nucleotide sequence ID" value="NZ_CP046455.1"/>
</dbReference>
<dbReference type="Pfam" id="PF18495">
    <property type="entry name" value="VbhA"/>
    <property type="match status" value="1"/>
</dbReference>
<accession>A0A6B8VQ25</accession>
<dbReference type="CDD" id="cd11586">
    <property type="entry name" value="VbhA_like"/>
    <property type="match status" value="1"/>
</dbReference>
<protein>
    <recommendedName>
        <fullName evidence="2">Antitoxin VbhA domain-containing protein</fullName>
    </recommendedName>
</protein>
<dbReference type="EMBL" id="CP046455">
    <property type="protein sequence ID" value="QGU06203.1"/>
    <property type="molecule type" value="Genomic_DNA"/>
</dbReference>
<evidence type="ECO:0000313" key="4">
    <source>
        <dbReference type="Proteomes" id="UP000424462"/>
    </source>
</evidence>
<name>A0A6B8VQ25_9CORY</name>
<dbReference type="KEGG" id="cok:COCCU_01175"/>
<feature type="compositionally biased region" description="Basic and acidic residues" evidence="1">
    <location>
        <begin position="12"/>
        <end position="25"/>
    </location>
</feature>
<dbReference type="InterPro" id="IPR033788">
    <property type="entry name" value="VbhA-like"/>
</dbReference>
<proteinExistence type="predicted"/>
<sequence length="60" mass="6861">MEDDPGWNARRRQVEAAEHNGRMEGREISAATRELAEEYISGGFDADELVAKVKERYRHG</sequence>
<feature type="region of interest" description="Disordered" evidence="1">
    <location>
        <begin position="1"/>
        <end position="25"/>
    </location>
</feature>
<dbReference type="InterPro" id="IPR043038">
    <property type="entry name" value="VbhA_sf"/>
</dbReference>
<dbReference type="Gene3D" id="1.10.8.1050">
    <property type="entry name" value="Antitoxin VbhA-like"/>
    <property type="match status" value="1"/>
</dbReference>
<gene>
    <name evidence="3" type="ORF">COCCU_01175</name>
</gene>
<dbReference type="AlphaFoldDB" id="A0A6B8VQ25"/>
<evidence type="ECO:0000256" key="1">
    <source>
        <dbReference type="SAM" id="MobiDB-lite"/>
    </source>
</evidence>
<evidence type="ECO:0000259" key="2">
    <source>
        <dbReference type="Pfam" id="PF18495"/>
    </source>
</evidence>
<evidence type="ECO:0000313" key="3">
    <source>
        <dbReference type="EMBL" id="QGU06203.1"/>
    </source>
</evidence>